<keyword evidence="2 5" id="KW-0808">Transferase</keyword>
<sequence length="237" mass="26675">MALIYAVKLVDEYDRAVFKQALENLPVDVRNKAARYRKEADAVREIVSAVLKRIVACQVNGIGLHRVEFLRDGYGKPSLKEFPDFHFNVSHSHAWVVCAVSAEGPVGIDIEMIGKAEEGVARMCLTPKELHEWFGQPKDQRDTYFLKLWTLKESYVKATGKGLAENLSSLETIKEGESFRMARQGLVDTDRSLRMVSFDPAYQMAICTAVQDIPINRVDMSMNELMLGFIGLQSGSR</sequence>
<organism evidence="5 6">
    <name type="scientific">Paenibacillus azoreducens</name>
    <dbReference type="NCBI Taxonomy" id="116718"/>
    <lineage>
        <taxon>Bacteria</taxon>
        <taxon>Bacillati</taxon>
        <taxon>Bacillota</taxon>
        <taxon>Bacilli</taxon>
        <taxon>Bacillales</taxon>
        <taxon>Paenibacillaceae</taxon>
        <taxon>Paenibacillus</taxon>
    </lineage>
</organism>
<feature type="domain" description="4'-phosphopantetheinyl transferase N-terminal" evidence="4">
    <location>
        <begin position="16"/>
        <end position="100"/>
    </location>
</feature>
<dbReference type="InterPro" id="IPR008278">
    <property type="entry name" value="4-PPantetheinyl_Trfase_dom"/>
</dbReference>
<dbReference type="Pfam" id="PF22624">
    <property type="entry name" value="AASDHPPT_N"/>
    <property type="match status" value="1"/>
</dbReference>
<dbReference type="InterPro" id="IPR050559">
    <property type="entry name" value="P-Pant_transferase_sf"/>
</dbReference>
<dbReference type="InterPro" id="IPR037143">
    <property type="entry name" value="4-PPantetheinyl_Trfase_dom_sf"/>
</dbReference>
<evidence type="ECO:0000313" key="6">
    <source>
        <dbReference type="Proteomes" id="UP000682811"/>
    </source>
</evidence>
<feature type="domain" description="4'-phosphopantetheinyl transferase" evidence="3">
    <location>
        <begin position="105"/>
        <end position="207"/>
    </location>
</feature>
<evidence type="ECO:0000256" key="1">
    <source>
        <dbReference type="ARBA" id="ARBA00010990"/>
    </source>
</evidence>
<dbReference type="EMBL" id="BORT01000017">
    <property type="protein sequence ID" value="GIO48938.1"/>
    <property type="molecule type" value="Genomic_DNA"/>
</dbReference>
<evidence type="ECO:0000313" key="5">
    <source>
        <dbReference type="EMBL" id="GIO48938.1"/>
    </source>
</evidence>
<reference evidence="5 6" key="1">
    <citation type="submission" date="2021-03" db="EMBL/GenBank/DDBJ databases">
        <title>Antimicrobial resistance genes in bacteria isolated from Japanese honey, and their potential for conferring macrolide and lincosamide resistance in the American foulbrood pathogen Paenibacillus larvae.</title>
        <authorList>
            <person name="Okamoto M."/>
            <person name="Kumagai M."/>
            <person name="Kanamori H."/>
            <person name="Takamatsu D."/>
        </authorList>
    </citation>
    <scope>NUCLEOTIDE SEQUENCE [LARGE SCALE GENOMIC DNA]</scope>
    <source>
        <strain evidence="5 6">J34TS1</strain>
    </source>
</reference>
<dbReference type="PANTHER" id="PTHR12215:SF10">
    <property type="entry name" value="L-AMINOADIPATE-SEMIALDEHYDE DEHYDROGENASE-PHOSPHOPANTETHEINYL TRANSFERASE"/>
    <property type="match status" value="1"/>
</dbReference>
<dbReference type="AlphaFoldDB" id="A0A919YFY2"/>
<dbReference type="RefSeq" id="WP_212979532.1">
    <property type="nucleotide sequence ID" value="NZ_AP025343.1"/>
</dbReference>
<dbReference type="Proteomes" id="UP000682811">
    <property type="component" value="Unassembled WGS sequence"/>
</dbReference>
<proteinExistence type="inferred from homology"/>
<dbReference type="InterPro" id="IPR055066">
    <property type="entry name" value="AASDHPPT_N"/>
</dbReference>
<evidence type="ECO:0000259" key="4">
    <source>
        <dbReference type="Pfam" id="PF22624"/>
    </source>
</evidence>
<accession>A0A919YFY2</accession>
<dbReference type="GO" id="GO:0008897">
    <property type="term" value="F:holo-[acyl-carrier-protein] synthase activity"/>
    <property type="evidence" value="ECO:0007669"/>
    <property type="project" value="InterPro"/>
</dbReference>
<dbReference type="Pfam" id="PF01648">
    <property type="entry name" value="ACPS"/>
    <property type="match status" value="1"/>
</dbReference>
<dbReference type="GO" id="GO:0005829">
    <property type="term" value="C:cytosol"/>
    <property type="evidence" value="ECO:0007669"/>
    <property type="project" value="TreeGrafter"/>
</dbReference>
<dbReference type="GO" id="GO:0019878">
    <property type="term" value="P:lysine biosynthetic process via aminoadipic acid"/>
    <property type="evidence" value="ECO:0007669"/>
    <property type="project" value="TreeGrafter"/>
</dbReference>
<protein>
    <submittedName>
        <fullName evidence="5">4'-phosphopantetheinyl transferase</fullName>
    </submittedName>
</protein>
<keyword evidence="6" id="KW-1185">Reference proteome</keyword>
<comment type="similarity">
    <text evidence="1">Belongs to the P-Pant transferase superfamily. Gsp/Sfp/HetI/AcpT family.</text>
</comment>
<gene>
    <name evidence="5" type="primary">sfp</name>
    <name evidence="5" type="ORF">J34TS1_37030</name>
</gene>
<evidence type="ECO:0000256" key="2">
    <source>
        <dbReference type="ARBA" id="ARBA00022679"/>
    </source>
</evidence>
<dbReference type="PANTHER" id="PTHR12215">
    <property type="entry name" value="PHOSPHOPANTETHEINE TRANSFERASE"/>
    <property type="match status" value="1"/>
</dbReference>
<dbReference type="SUPFAM" id="SSF56214">
    <property type="entry name" value="4'-phosphopantetheinyl transferase"/>
    <property type="match status" value="2"/>
</dbReference>
<dbReference type="Gene3D" id="3.90.470.20">
    <property type="entry name" value="4'-phosphopantetheinyl transferase domain"/>
    <property type="match status" value="2"/>
</dbReference>
<comment type="caution">
    <text evidence="5">The sequence shown here is derived from an EMBL/GenBank/DDBJ whole genome shotgun (WGS) entry which is preliminary data.</text>
</comment>
<name>A0A919YFY2_9BACL</name>
<evidence type="ECO:0000259" key="3">
    <source>
        <dbReference type="Pfam" id="PF01648"/>
    </source>
</evidence>
<dbReference type="GO" id="GO:0000287">
    <property type="term" value="F:magnesium ion binding"/>
    <property type="evidence" value="ECO:0007669"/>
    <property type="project" value="InterPro"/>
</dbReference>